<evidence type="ECO:0000313" key="2">
    <source>
        <dbReference type="EMBL" id="GFD27427.1"/>
    </source>
</evidence>
<feature type="non-terminal residue" evidence="2">
    <location>
        <position position="1"/>
    </location>
</feature>
<feature type="region of interest" description="Disordered" evidence="1">
    <location>
        <begin position="110"/>
        <end position="134"/>
    </location>
</feature>
<proteinExistence type="predicted"/>
<comment type="caution">
    <text evidence="2">The sequence shown here is derived from an EMBL/GenBank/DDBJ whole genome shotgun (WGS) entry which is preliminary data.</text>
</comment>
<dbReference type="EMBL" id="BKCJ011376929">
    <property type="protein sequence ID" value="GFD27427.1"/>
    <property type="molecule type" value="Genomic_DNA"/>
</dbReference>
<gene>
    <name evidence="2" type="ORF">Tci_899396</name>
</gene>
<accession>A0A699UXJ7</accession>
<organism evidence="2">
    <name type="scientific">Tanacetum cinerariifolium</name>
    <name type="common">Dalmatian daisy</name>
    <name type="synonym">Chrysanthemum cinerariifolium</name>
    <dbReference type="NCBI Taxonomy" id="118510"/>
    <lineage>
        <taxon>Eukaryota</taxon>
        <taxon>Viridiplantae</taxon>
        <taxon>Streptophyta</taxon>
        <taxon>Embryophyta</taxon>
        <taxon>Tracheophyta</taxon>
        <taxon>Spermatophyta</taxon>
        <taxon>Magnoliopsida</taxon>
        <taxon>eudicotyledons</taxon>
        <taxon>Gunneridae</taxon>
        <taxon>Pentapetalae</taxon>
        <taxon>asterids</taxon>
        <taxon>campanulids</taxon>
        <taxon>Asterales</taxon>
        <taxon>Asteraceae</taxon>
        <taxon>Asteroideae</taxon>
        <taxon>Anthemideae</taxon>
        <taxon>Anthemidinae</taxon>
        <taxon>Tanacetum</taxon>
    </lineage>
</organism>
<dbReference type="AlphaFoldDB" id="A0A699UXJ7"/>
<protein>
    <submittedName>
        <fullName evidence="2">Uncharacterized protein</fullName>
    </submittedName>
</protein>
<reference evidence="2" key="1">
    <citation type="journal article" date="2019" name="Sci. Rep.">
        <title>Draft genome of Tanacetum cinerariifolium, the natural source of mosquito coil.</title>
        <authorList>
            <person name="Yamashiro T."/>
            <person name="Shiraishi A."/>
            <person name="Satake H."/>
            <person name="Nakayama K."/>
        </authorList>
    </citation>
    <scope>NUCLEOTIDE SEQUENCE</scope>
</reference>
<sequence>NQTDKNVGLQDTIGNAGTQDNVDAKKEVYDQHHIVLPLWSSISFTYKSLDDKDEDDKPKVNTGSKTVMEPVNKEDQAYKYALDRLMSQENKASDAADSLSKEFEQGCMDQRGAAKAGSTNHFNNVSNQVNAAST</sequence>
<evidence type="ECO:0000256" key="1">
    <source>
        <dbReference type="SAM" id="MobiDB-lite"/>
    </source>
</evidence>
<feature type="compositionally biased region" description="Polar residues" evidence="1">
    <location>
        <begin position="117"/>
        <end position="134"/>
    </location>
</feature>
<name>A0A699UXJ7_TANCI</name>